<evidence type="ECO:0000256" key="1">
    <source>
        <dbReference type="ARBA" id="ARBA00004141"/>
    </source>
</evidence>
<dbReference type="EMBL" id="NHON01000002">
    <property type="protein sequence ID" value="OWJ68858.1"/>
    <property type="molecule type" value="Genomic_DNA"/>
</dbReference>
<evidence type="ECO:0000256" key="2">
    <source>
        <dbReference type="ARBA" id="ARBA00022692"/>
    </source>
</evidence>
<comment type="subcellular location">
    <subcellularLocation>
        <location evidence="1">Membrane</location>
        <topology evidence="1">Multi-pass membrane protein</topology>
    </subcellularLocation>
</comment>
<feature type="transmembrane region" description="Helical" evidence="5">
    <location>
        <begin position="120"/>
        <end position="137"/>
    </location>
</feature>
<reference evidence="7" key="1">
    <citation type="submission" date="2017-05" db="EMBL/GenBank/DDBJ databases">
        <authorList>
            <person name="Macchi M."/>
            <person name="Festa S."/>
            <person name="Coppotelli B.M."/>
            <person name="Morelli I.S."/>
        </authorList>
    </citation>
    <scope>NUCLEOTIDE SEQUENCE [LARGE SCALE GENOMIC DNA]</scope>
    <source>
        <strain evidence="7">I</strain>
    </source>
</reference>
<dbReference type="Proteomes" id="UP000196655">
    <property type="component" value="Unassembled WGS sequence"/>
</dbReference>
<feature type="transmembrane region" description="Helical" evidence="5">
    <location>
        <begin position="18"/>
        <end position="37"/>
    </location>
</feature>
<name>A0A211ZU78_9PROT</name>
<evidence type="ECO:0000313" key="7">
    <source>
        <dbReference type="Proteomes" id="UP000196655"/>
    </source>
</evidence>
<dbReference type="InterPro" id="IPR032808">
    <property type="entry name" value="DoxX"/>
</dbReference>
<dbReference type="GO" id="GO:0016020">
    <property type="term" value="C:membrane"/>
    <property type="evidence" value="ECO:0007669"/>
    <property type="project" value="UniProtKB-SubCell"/>
</dbReference>
<evidence type="ECO:0000256" key="5">
    <source>
        <dbReference type="SAM" id="Phobius"/>
    </source>
</evidence>
<sequence length="147" mass="15573">MPALATIESRAASSVRPVLGAGWARWLALLGLCAAYLQGGLNKAADFPVAIAEMEHFGIAPAAPAAVAVILLELGASVLILTGVWRWLGALALAGFTLTATLLVLRFWEMAPPDRFGAANAFFEHLGLAGGFLLVAWHDLRDRKRPS</sequence>
<dbReference type="RefSeq" id="WP_088149302.1">
    <property type="nucleotide sequence ID" value="NZ_NHON01000002.1"/>
</dbReference>
<evidence type="ECO:0000256" key="3">
    <source>
        <dbReference type="ARBA" id="ARBA00022989"/>
    </source>
</evidence>
<keyword evidence="2 5" id="KW-0812">Transmembrane</keyword>
<keyword evidence="3 5" id="KW-1133">Transmembrane helix</keyword>
<dbReference type="AlphaFoldDB" id="A0A211ZU78"/>
<comment type="caution">
    <text evidence="6">The sequence shown here is derived from an EMBL/GenBank/DDBJ whole genome shotgun (WGS) entry which is preliminary data.</text>
</comment>
<evidence type="ECO:0000313" key="6">
    <source>
        <dbReference type="EMBL" id="OWJ68858.1"/>
    </source>
</evidence>
<accession>A0A211ZU78</accession>
<feature type="transmembrane region" description="Helical" evidence="5">
    <location>
        <begin position="57"/>
        <end position="81"/>
    </location>
</feature>
<evidence type="ECO:0000256" key="4">
    <source>
        <dbReference type="ARBA" id="ARBA00023136"/>
    </source>
</evidence>
<proteinExistence type="predicted"/>
<keyword evidence="4 5" id="KW-0472">Membrane</keyword>
<keyword evidence="7" id="KW-1185">Reference proteome</keyword>
<dbReference type="Pfam" id="PF07681">
    <property type="entry name" value="DoxX"/>
    <property type="match status" value="1"/>
</dbReference>
<feature type="transmembrane region" description="Helical" evidence="5">
    <location>
        <begin position="88"/>
        <end position="108"/>
    </location>
</feature>
<dbReference type="OrthoDB" id="7064507at2"/>
<organism evidence="6 7">
    <name type="scientific">Inquilinus limosus</name>
    <dbReference type="NCBI Taxonomy" id="171674"/>
    <lineage>
        <taxon>Bacteria</taxon>
        <taxon>Pseudomonadati</taxon>
        <taxon>Pseudomonadota</taxon>
        <taxon>Alphaproteobacteria</taxon>
        <taxon>Rhodospirillales</taxon>
        <taxon>Rhodospirillaceae</taxon>
        <taxon>Inquilinus</taxon>
    </lineage>
</organism>
<protein>
    <submittedName>
        <fullName evidence="6">DoxX family protein</fullName>
    </submittedName>
</protein>
<gene>
    <name evidence="6" type="ORF">BWR60_01875</name>
</gene>